<dbReference type="OrthoDB" id="5912479at2759"/>
<protein>
    <recommendedName>
        <fullName evidence="4">DUF19 domain-containing protein</fullName>
    </recommendedName>
</protein>
<evidence type="ECO:0008006" key="4">
    <source>
        <dbReference type="Google" id="ProtNLM"/>
    </source>
</evidence>
<evidence type="ECO:0000313" key="3">
    <source>
        <dbReference type="Proteomes" id="UP000055024"/>
    </source>
</evidence>
<comment type="caution">
    <text evidence="2">The sequence shown here is derived from an EMBL/GenBank/DDBJ whole genome shotgun (WGS) entry which is preliminary data.</text>
</comment>
<name>A0A0V1H5E3_9BILA</name>
<keyword evidence="1" id="KW-0732">Signal</keyword>
<dbReference type="AlphaFoldDB" id="A0A0V1H5E3"/>
<proteinExistence type="predicted"/>
<keyword evidence="3" id="KW-1185">Reference proteome</keyword>
<feature type="signal peptide" evidence="1">
    <location>
        <begin position="1"/>
        <end position="15"/>
    </location>
</feature>
<feature type="chain" id="PRO_5012972302" description="DUF19 domain-containing protein" evidence="1">
    <location>
        <begin position="16"/>
        <end position="262"/>
    </location>
</feature>
<organism evidence="2 3">
    <name type="scientific">Trichinella zimbabwensis</name>
    <dbReference type="NCBI Taxonomy" id="268475"/>
    <lineage>
        <taxon>Eukaryota</taxon>
        <taxon>Metazoa</taxon>
        <taxon>Ecdysozoa</taxon>
        <taxon>Nematoda</taxon>
        <taxon>Enoplea</taxon>
        <taxon>Dorylaimia</taxon>
        <taxon>Trichinellida</taxon>
        <taxon>Trichinellidae</taxon>
        <taxon>Trichinella</taxon>
    </lineage>
</organism>
<sequence>MVVLIWLLLLHACSSLFIHILKLQRQCKTKKLFLESYPFDAAFISNISINEDINCDSSFMESFIAYYFDNFVADNKTHFIQNLLFGSEIFLPPVEKTSTFIEMCEAVHEQFKKCKVPNFDYYDSRRFALLQFSCIERYREAYEHSSCVINSTTSTTVSKCKPECDNLRPQTEKVFKTFDDSELENVRHQENMTIIYQENCLYVSCIKDCLIPELKASCGEEAVQVYDEEFTVAFETLNDIYKYEQIDEEDWPKECQLLGEKI</sequence>
<dbReference type="Proteomes" id="UP000055024">
    <property type="component" value="Unassembled WGS sequence"/>
</dbReference>
<evidence type="ECO:0000256" key="1">
    <source>
        <dbReference type="SAM" id="SignalP"/>
    </source>
</evidence>
<reference evidence="2 3" key="1">
    <citation type="submission" date="2015-01" db="EMBL/GenBank/DDBJ databases">
        <title>Evolution of Trichinella species and genotypes.</title>
        <authorList>
            <person name="Korhonen P.K."/>
            <person name="Edoardo P."/>
            <person name="Giuseppe L.R."/>
            <person name="Gasser R.B."/>
        </authorList>
    </citation>
    <scope>NUCLEOTIDE SEQUENCE [LARGE SCALE GENOMIC DNA]</scope>
    <source>
        <strain evidence="2">ISS1029</strain>
    </source>
</reference>
<accession>A0A0V1H5E3</accession>
<gene>
    <name evidence="2" type="ORF">T11_460</name>
</gene>
<evidence type="ECO:0000313" key="2">
    <source>
        <dbReference type="EMBL" id="KRZ05697.1"/>
    </source>
</evidence>
<dbReference type="EMBL" id="JYDP01000133">
    <property type="protein sequence ID" value="KRZ05697.1"/>
    <property type="molecule type" value="Genomic_DNA"/>
</dbReference>